<dbReference type="RefSeq" id="WP_167182404.1">
    <property type="nucleotide sequence ID" value="NZ_JAASQL010000001.1"/>
</dbReference>
<sequence>MEKKDVYSLRKGNIPRGNFSEFNFSHATIRKRDEKSKVYFSFENSGSVKITKYDFEKRIYSGTFSFKAVNRDDPNDIIEINDGRFDIDVDKLSQEFKDKTTF</sequence>
<dbReference type="EMBL" id="JAASQL010000001">
    <property type="protein sequence ID" value="NIJ43701.1"/>
    <property type="molecule type" value="Genomic_DNA"/>
</dbReference>
<proteinExistence type="predicted"/>
<reference evidence="1 2" key="1">
    <citation type="submission" date="2020-03" db="EMBL/GenBank/DDBJ databases">
        <title>Genomic Encyclopedia of Type Strains, Phase IV (KMG-IV): sequencing the most valuable type-strain genomes for metagenomic binning, comparative biology and taxonomic classification.</title>
        <authorList>
            <person name="Goeker M."/>
        </authorList>
    </citation>
    <scope>NUCLEOTIDE SEQUENCE [LARGE SCALE GENOMIC DNA]</scope>
    <source>
        <strain evidence="1 2">DSM 101599</strain>
    </source>
</reference>
<gene>
    <name evidence="1" type="ORF">FHR24_000140</name>
</gene>
<keyword evidence="2" id="KW-1185">Reference proteome</keyword>
<evidence type="ECO:0000313" key="1">
    <source>
        <dbReference type="EMBL" id="NIJ43701.1"/>
    </source>
</evidence>
<dbReference type="Proteomes" id="UP000745859">
    <property type="component" value="Unassembled WGS sequence"/>
</dbReference>
<organism evidence="1 2">
    <name type="scientific">Wenyingzhuangia heitensis</name>
    <dbReference type="NCBI Taxonomy" id="1487859"/>
    <lineage>
        <taxon>Bacteria</taxon>
        <taxon>Pseudomonadati</taxon>
        <taxon>Bacteroidota</taxon>
        <taxon>Flavobacteriia</taxon>
        <taxon>Flavobacteriales</taxon>
        <taxon>Flavobacteriaceae</taxon>
        <taxon>Wenyingzhuangia</taxon>
    </lineage>
</organism>
<evidence type="ECO:0000313" key="2">
    <source>
        <dbReference type="Proteomes" id="UP000745859"/>
    </source>
</evidence>
<comment type="caution">
    <text evidence="1">The sequence shown here is derived from an EMBL/GenBank/DDBJ whole genome shotgun (WGS) entry which is preliminary data.</text>
</comment>
<name>A0ABX0U7V2_9FLAO</name>
<accession>A0ABX0U7V2</accession>
<protein>
    <submittedName>
        <fullName evidence="1">Uncharacterized protein</fullName>
    </submittedName>
</protein>